<dbReference type="Gene3D" id="2.60.120.10">
    <property type="entry name" value="Jelly Rolls"/>
    <property type="match status" value="1"/>
</dbReference>
<dbReference type="Gene3D" id="1.10.10.10">
    <property type="entry name" value="Winged helix-like DNA-binding domain superfamily/Winged helix DNA-binding domain"/>
    <property type="match status" value="1"/>
</dbReference>
<keyword evidence="1" id="KW-0805">Transcription regulation</keyword>
<dbReference type="SUPFAM" id="SSF51206">
    <property type="entry name" value="cAMP-binding domain-like"/>
    <property type="match status" value="1"/>
</dbReference>
<protein>
    <submittedName>
        <fullName evidence="6">CRP/FNR family nitrogen fixation transcriptional regulator</fullName>
    </submittedName>
</protein>
<gene>
    <name evidence="6" type="ORF">GGQ61_000037</name>
</gene>
<dbReference type="GO" id="GO:0003677">
    <property type="term" value="F:DNA binding"/>
    <property type="evidence" value="ECO:0007669"/>
    <property type="project" value="UniProtKB-KW"/>
</dbReference>
<dbReference type="InterPro" id="IPR012318">
    <property type="entry name" value="HTH_CRP"/>
</dbReference>
<name>A0A839ZVK4_9CAUL</name>
<evidence type="ECO:0000256" key="1">
    <source>
        <dbReference type="ARBA" id="ARBA00023015"/>
    </source>
</evidence>
<dbReference type="Pfam" id="PF00027">
    <property type="entry name" value="cNMP_binding"/>
    <property type="match status" value="1"/>
</dbReference>
<dbReference type="InterPro" id="IPR036390">
    <property type="entry name" value="WH_DNA-bd_sf"/>
</dbReference>
<dbReference type="InterPro" id="IPR018335">
    <property type="entry name" value="Tscrpt_reg_HTH_Crp-type_CS"/>
</dbReference>
<dbReference type="RefSeq" id="WP_246370404.1">
    <property type="nucleotide sequence ID" value="NZ_JACIDK010000001.1"/>
</dbReference>
<dbReference type="GO" id="GO:0005829">
    <property type="term" value="C:cytosol"/>
    <property type="evidence" value="ECO:0007669"/>
    <property type="project" value="TreeGrafter"/>
</dbReference>
<keyword evidence="7" id="KW-1185">Reference proteome</keyword>
<evidence type="ECO:0000313" key="6">
    <source>
        <dbReference type="EMBL" id="MBB3889340.1"/>
    </source>
</evidence>
<evidence type="ECO:0000259" key="4">
    <source>
        <dbReference type="PROSITE" id="PS50042"/>
    </source>
</evidence>
<dbReference type="SUPFAM" id="SSF46785">
    <property type="entry name" value="Winged helix' DNA-binding domain"/>
    <property type="match status" value="1"/>
</dbReference>
<dbReference type="InterPro" id="IPR000595">
    <property type="entry name" value="cNMP-bd_dom"/>
</dbReference>
<dbReference type="PANTHER" id="PTHR24567:SF75">
    <property type="entry name" value="FUMARATE AND NITRATE REDUCTION REGULATORY PROTEIN"/>
    <property type="match status" value="1"/>
</dbReference>
<dbReference type="InterPro" id="IPR018490">
    <property type="entry name" value="cNMP-bd_dom_sf"/>
</dbReference>
<dbReference type="SMART" id="SM00419">
    <property type="entry name" value="HTH_CRP"/>
    <property type="match status" value="1"/>
</dbReference>
<evidence type="ECO:0000256" key="3">
    <source>
        <dbReference type="ARBA" id="ARBA00023163"/>
    </source>
</evidence>
<dbReference type="CDD" id="cd00038">
    <property type="entry name" value="CAP_ED"/>
    <property type="match status" value="1"/>
</dbReference>
<dbReference type="InterPro" id="IPR050397">
    <property type="entry name" value="Env_Response_Regulators"/>
</dbReference>
<keyword evidence="2" id="KW-0238">DNA-binding</keyword>
<dbReference type="PRINTS" id="PR00034">
    <property type="entry name" value="HTHCRP"/>
</dbReference>
<dbReference type="PROSITE" id="PS50042">
    <property type="entry name" value="CNMP_BINDING_3"/>
    <property type="match status" value="1"/>
</dbReference>
<comment type="caution">
    <text evidence="6">The sequence shown here is derived from an EMBL/GenBank/DDBJ whole genome shotgun (WGS) entry which is preliminary data.</text>
</comment>
<keyword evidence="3" id="KW-0804">Transcription</keyword>
<evidence type="ECO:0000259" key="5">
    <source>
        <dbReference type="PROSITE" id="PS51063"/>
    </source>
</evidence>
<dbReference type="Proteomes" id="UP000530564">
    <property type="component" value="Unassembled WGS sequence"/>
</dbReference>
<accession>A0A839ZVK4</accession>
<dbReference type="Pfam" id="PF00325">
    <property type="entry name" value="Crp"/>
    <property type="match status" value="1"/>
</dbReference>
<dbReference type="PROSITE" id="PS51063">
    <property type="entry name" value="HTH_CRP_2"/>
    <property type="match status" value="1"/>
</dbReference>
<dbReference type="PROSITE" id="PS00042">
    <property type="entry name" value="HTH_CRP_1"/>
    <property type="match status" value="1"/>
</dbReference>
<reference evidence="6 7" key="1">
    <citation type="submission" date="2020-08" db="EMBL/GenBank/DDBJ databases">
        <title>Genomic Encyclopedia of Type Strains, Phase IV (KMG-IV): sequencing the most valuable type-strain genomes for metagenomic binning, comparative biology and taxonomic classification.</title>
        <authorList>
            <person name="Goeker M."/>
        </authorList>
    </citation>
    <scope>NUCLEOTIDE SEQUENCE [LARGE SCALE GENOMIC DNA]</scope>
    <source>
        <strain evidence="6 7">DSM 21793</strain>
    </source>
</reference>
<sequence length="214" mass="23827">MSEQAFNELPSSRCMDAFGPIGVRMHFAAEEEIYAQEEDADLIYQVLEGAVRTSRLLSDGRRQIGDFYYPGELFGMEPGDKHSFSADALGDCTILAAKRSAVRHCGDQRERLEDLIWKATTQELARTQEHLFVLGRRGACEKVASFLMSAAKRARSDLTPLAMSRQDIADYLGLTIETVSRTLTQLQSDGLVRFAGYRNFQVVRPAGLSRLVAA</sequence>
<evidence type="ECO:0000256" key="2">
    <source>
        <dbReference type="ARBA" id="ARBA00023125"/>
    </source>
</evidence>
<organism evidence="6 7">
    <name type="scientific">Phenylobacterium haematophilum</name>
    <dbReference type="NCBI Taxonomy" id="98513"/>
    <lineage>
        <taxon>Bacteria</taxon>
        <taxon>Pseudomonadati</taxon>
        <taxon>Pseudomonadota</taxon>
        <taxon>Alphaproteobacteria</taxon>
        <taxon>Caulobacterales</taxon>
        <taxon>Caulobacteraceae</taxon>
        <taxon>Phenylobacterium</taxon>
    </lineage>
</organism>
<dbReference type="InterPro" id="IPR036388">
    <property type="entry name" value="WH-like_DNA-bd_sf"/>
</dbReference>
<dbReference type="AlphaFoldDB" id="A0A839ZVK4"/>
<dbReference type="GO" id="GO:0003700">
    <property type="term" value="F:DNA-binding transcription factor activity"/>
    <property type="evidence" value="ECO:0007669"/>
    <property type="project" value="InterPro"/>
</dbReference>
<dbReference type="InterPro" id="IPR014710">
    <property type="entry name" value="RmlC-like_jellyroll"/>
</dbReference>
<evidence type="ECO:0000313" key="7">
    <source>
        <dbReference type="Proteomes" id="UP000530564"/>
    </source>
</evidence>
<feature type="domain" description="HTH crp-type" evidence="5">
    <location>
        <begin position="137"/>
        <end position="206"/>
    </location>
</feature>
<dbReference type="PANTHER" id="PTHR24567">
    <property type="entry name" value="CRP FAMILY TRANSCRIPTIONAL REGULATORY PROTEIN"/>
    <property type="match status" value="1"/>
</dbReference>
<dbReference type="EMBL" id="JACIDK010000001">
    <property type="protein sequence ID" value="MBB3889340.1"/>
    <property type="molecule type" value="Genomic_DNA"/>
</dbReference>
<proteinExistence type="predicted"/>
<feature type="domain" description="Cyclic nucleotide-binding" evidence="4">
    <location>
        <begin position="5"/>
        <end position="104"/>
    </location>
</feature>
<dbReference type="SMART" id="SM00100">
    <property type="entry name" value="cNMP"/>
    <property type="match status" value="1"/>
</dbReference>
<dbReference type="CDD" id="cd00092">
    <property type="entry name" value="HTH_CRP"/>
    <property type="match status" value="1"/>
</dbReference>